<feature type="transmembrane region" description="Helical" evidence="1">
    <location>
        <begin position="161"/>
        <end position="183"/>
    </location>
</feature>
<proteinExistence type="predicted"/>
<reference evidence="2 3" key="1">
    <citation type="submission" date="2018-06" db="EMBL/GenBank/DDBJ databases">
        <authorList>
            <consortium name="Pathogen Informatics"/>
            <person name="Doyle S."/>
        </authorList>
    </citation>
    <scope>NUCLEOTIDE SEQUENCE [LARGE SCALE GENOMIC DNA]</scope>
    <source>
        <strain evidence="2 3">NCTC12120</strain>
    </source>
</reference>
<keyword evidence="1" id="KW-0472">Membrane</keyword>
<protein>
    <submittedName>
        <fullName evidence="2">Uncharacterized protein</fullName>
    </submittedName>
</protein>
<name>A0A2X3L004_9ENTR</name>
<sequence length="184" mass="21274">MRRGTHTSTEWMIADMYHMTKSADYPIRDLVSFQYKAVSGIEYFCDAMSRWIKIDRIVNDKLLRQRDSGAINGSAALFVCFLVTCRKNDTPCYEGHDWRRQCGVSYRVSCTGTLWHSFARCGRFRPCTGSVIRKGRKCVFSFVGPGGYRPAHTGQRYFPPYYAYLIVKMYIFGAHTLFALSFLF</sequence>
<dbReference type="AlphaFoldDB" id="A0A2X3L004"/>
<dbReference type="EMBL" id="UAVU01000009">
    <property type="protein sequence ID" value="SQC92039.1"/>
    <property type="molecule type" value="Genomic_DNA"/>
</dbReference>
<keyword evidence="1" id="KW-1133">Transmembrane helix</keyword>
<evidence type="ECO:0000313" key="3">
    <source>
        <dbReference type="Proteomes" id="UP000251197"/>
    </source>
</evidence>
<accession>A0A2X3L004</accession>
<gene>
    <name evidence="2" type="ORF">NCTC12120_05224</name>
</gene>
<dbReference type="Proteomes" id="UP000251197">
    <property type="component" value="Unassembled WGS sequence"/>
</dbReference>
<organism evidence="2 3">
    <name type="scientific">Cedecea neteri</name>
    <dbReference type="NCBI Taxonomy" id="158822"/>
    <lineage>
        <taxon>Bacteria</taxon>
        <taxon>Pseudomonadati</taxon>
        <taxon>Pseudomonadota</taxon>
        <taxon>Gammaproteobacteria</taxon>
        <taxon>Enterobacterales</taxon>
        <taxon>Enterobacteriaceae</taxon>
        <taxon>Cedecea</taxon>
    </lineage>
</organism>
<keyword evidence="1" id="KW-0812">Transmembrane</keyword>
<evidence type="ECO:0000313" key="2">
    <source>
        <dbReference type="EMBL" id="SQC92039.1"/>
    </source>
</evidence>
<evidence type="ECO:0000256" key="1">
    <source>
        <dbReference type="SAM" id="Phobius"/>
    </source>
</evidence>